<gene>
    <name evidence="2" type="ORF">GN331_00270</name>
</gene>
<dbReference type="PANTHER" id="PTHR11102">
    <property type="entry name" value="SEL-1-LIKE PROTEIN"/>
    <property type="match status" value="1"/>
</dbReference>
<keyword evidence="1" id="KW-0732">Signal</keyword>
<reference evidence="2 3" key="1">
    <citation type="submission" date="2019-12" db="EMBL/GenBank/DDBJ databases">
        <authorList>
            <person name="Xu J."/>
        </authorList>
    </citation>
    <scope>NUCLEOTIDE SEQUENCE [LARGE SCALE GENOMIC DNA]</scope>
    <source>
        <strain evidence="2 3">HX-5-24</strain>
    </source>
</reference>
<evidence type="ECO:0008006" key="4">
    <source>
        <dbReference type="Google" id="ProtNLM"/>
    </source>
</evidence>
<feature type="chain" id="PRO_5028928828" description="Sel1 repeat family protein" evidence="1">
    <location>
        <begin position="27"/>
        <end position="772"/>
    </location>
</feature>
<name>A0A7C9LGX3_9GAMM</name>
<dbReference type="RefSeq" id="WP_156639413.1">
    <property type="nucleotide sequence ID" value="NZ_WOXT01000001.1"/>
</dbReference>
<dbReference type="EMBL" id="WOXT01000001">
    <property type="protein sequence ID" value="MUV12639.1"/>
    <property type="molecule type" value="Genomic_DNA"/>
</dbReference>
<dbReference type="InterPro" id="IPR050767">
    <property type="entry name" value="Sel1_AlgK"/>
</dbReference>
<dbReference type="SUPFAM" id="SSF81901">
    <property type="entry name" value="HCP-like"/>
    <property type="match status" value="1"/>
</dbReference>
<protein>
    <recommendedName>
        <fullName evidence="4">Sel1 repeat family protein</fullName>
    </recommendedName>
</protein>
<proteinExistence type="predicted"/>
<dbReference type="InterPro" id="IPR006597">
    <property type="entry name" value="Sel1-like"/>
</dbReference>
<sequence>MTNTRITTLRRLVAGIALACATLAHAAEPKLAAAPDVVTDPAGAWTWFLAHGDFKNVYPAFEAVNPLIKQDGTADADACTANASVLRTALEAAPVSLYFHRVAMLCAEARHDDAAAERELSAIAALAKHALATASESEHARPIPVVRNDDALALLDVAGLEYRYAYFSSAAPERYLPYVVAAWDPQRKVERILRFDFVDVARRLMRDPEMQYPATVTALVDGLVDDPGADAAIVDLAALRGAKGPDTPENKLARVRAAATAGGIQSLKTWLIACADDRAPKQCADGLADALLPYAEKEFVTPMTMLAFVYANGMGVKRDEASAKQLLAAADARSERHFAYVDYADLWFVVKDGKSLPADIRAGVEAAKAAGNPNAAMSLFRDHFARDPMQLLKPAPQPLVDMLSRPDQNGMGEGFRILAISEGLRGQKDASKVWRRKAAEAGDPQSQWEVGYDLWTGDGVPKDKVGGQRMIVEAAFAGHARSARYMAYRALDENDYAAAEGWLLGAAGEGDVDSLELLAGFYEFERPGVHGTPAQAAEWYGLLMQDGNKDARVSLANMRLAGRGVPKDVAAARKLLEDGADKGEAPAQARLAIGLLTGEFGSVDERAGTKWAERALAKDPEEIAQPYGHWLYFTKGTADARELAFEVWQKGVDDGDDDSANDLAWVRCTSPIDAERDPAAGLKALVVLGTDSDELDAAELDTAAACQAANNEFDKAKALQSLALQRVAKNRAGAIKRNAKDLTSYDTDAKTFAERLALYTARKPYRDPPTRQ</sequence>
<organism evidence="2 3">
    <name type="scientific">Noviluteimonas gilva</name>
    <dbReference type="NCBI Taxonomy" id="2682097"/>
    <lineage>
        <taxon>Bacteria</taxon>
        <taxon>Pseudomonadati</taxon>
        <taxon>Pseudomonadota</taxon>
        <taxon>Gammaproteobacteria</taxon>
        <taxon>Lysobacterales</taxon>
        <taxon>Lysobacteraceae</taxon>
        <taxon>Noviluteimonas</taxon>
    </lineage>
</organism>
<feature type="signal peptide" evidence="1">
    <location>
        <begin position="1"/>
        <end position="26"/>
    </location>
</feature>
<dbReference type="PANTHER" id="PTHR11102:SF160">
    <property type="entry name" value="ERAD-ASSOCIATED E3 UBIQUITIN-PROTEIN LIGASE COMPONENT HRD3"/>
    <property type="match status" value="1"/>
</dbReference>
<dbReference type="Gene3D" id="1.25.40.10">
    <property type="entry name" value="Tetratricopeptide repeat domain"/>
    <property type="match status" value="1"/>
</dbReference>
<keyword evidence="3" id="KW-1185">Reference proteome</keyword>
<dbReference type="SMART" id="SM00671">
    <property type="entry name" value="SEL1"/>
    <property type="match status" value="5"/>
</dbReference>
<dbReference type="Pfam" id="PF08238">
    <property type="entry name" value="Sel1"/>
    <property type="match status" value="4"/>
</dbReference>
<evidence type="ECO:0000313" key="2">
    <source>
        <dbReference type="EMBL" id="MUV12639.1"/>
    </source>
</evidence>
<dbReference type="AlphaFoldDB" id="A0A7C9LGX3"/>
<comment type="caution">
    <text evidence="2">The sequence shown here is derived from an EMBL/GenBank/DDBJ whole genome shotgun (WGS) entry which is preliminary data.</text>
</comment>
<dbReference type="InterPro" id="IPR011990">
    <property type="entry name" value="TPR-like_helical_dom_sf"/>
</dbReference>
<accession>A0A7C9LGX3</accession>
<dbReference type="Proteomes" id="UP000479692">
    <property type="component" value="Unassembled WGS sequence"/>
</dbReference>
<evidence type="ECO:0000256" key="1">
    <source>
        <dbReference type="SAM" id="SignalP"/>
    </source>
</evidence>
<evidence type="ECO:0000313" key="3">
    <source>
        <dbReference type="Proteomes" id="UP000479692"/>
    </source>
</evidence>